<name>A0A6B0QWZ1_9CETA</name>
<accession>A0A6B0QWZ1</accession>
<evidence type="ECO:0000256" key="18">
    <source>
        <dbReference type="SAM" id="MobiDB-lite"/>
    </source>
</evidence>
<dbReference type="NCBIfam" id="TIGR00482">
    <property type="entry name" value="nicotinate (nicotinamide) nucleotide adenylyltransferase"/>
    <property type="match status" value="1"/>
</dbReference>
<gene>
    <name evidence="20" type="ORF">E5288_WYG010868</name>
</gene>
<dbReference type="EMBL" id="VBQZ03000012">
    <property type="protein sequence ID" value="MXQ82359.1"/>
    <property type="molecule type" value="Genomic_DNA"/>
</dbReference>
<dbReference type="EC" id="2.7.7.18" evidence="17"/>
<evidence type="ECO:0000256" key="2">
    <source>
        <dbReference type="ARBA" id="ARBA00004173"/>
    </source>
</evidence>
<keyword evidence="11 17" id="KW-0067">ATP-binding</keyword>
<dbReference type="Gene3D" id="3.40.50.620">
    <property type="entry name" value="HUPs"/>
    <property type="match status" value="1"/>
</dbReference>
<evidence type="ECO:0000256" key="3">
    <source>
        <dbReference type="ARBA" id="ARBA00004658"/>
    </source>
</evidence>
<keyword evidence="8 17" id="KW-0808">Transferase</keyword>
<dbReference type="InterPro" id="IPR045094">
    <property type="entry name" value="NMNAT_euk"/>
</dbReference>
<dbReference type="EC" id="2.7.7.1" evidence="17"/>
<evidence type="ECO:0000313" key="21">
    <source>
        <dbReference type="Proteomes" id="UP000322234"/>
    </source>
</evidence>
<dbReference type="GO" id="GO:0009435">
    <property type="term" value="P:NAD+ biosynthetic process"/>
    <property type="evidence" value="ECO:0007669"/>
    <property type="project" value="UniProtKB-UniPathway"/>
</dbReference>
<dbReference type="FunFam" id="3.40.50.620:FF:000221">
    <property type="entry name" value="Nicotinamide/nicotinic acid mononucleotide adenylyltransferase 3"/>
    <property type="match status" value="1"/>
</dbReference>
<dbReference type="CDD" id="cd09286">
    <property type="entry name" value="NMNAT_Eukarya"/>
    <property type="match status" value="1"/>
</dbReference>
<dbReference type="GO" id="GO:0000309">
    <property type="term" value="F:nicotinamide-nucleotide adenylyltransferase activity"/>
    <property type="evidence" value="ECO:0007669"/>
    <property type="project" value="UniProtKB-EC"/>
</dbReference>
<comment type="catalytic activity">
    <reaction evidence="15">
        <text>beta-nicotinamide D-ribonucleotide + ATP + H(+) = diphosphate + NAD(+)</text>
        <dbReference type="Rhea" id="RHEA:21360"/>
        <dbReference type="ChEBI" id="CHEBI:14649"/>
        <dbReference type="ChEBI" id="CHEBI:15378"/>
        <dbReference type="ChEBI" id="CHEBI:30616"/>
        <dbReference type="ChEBI" id="CHEBI:33019"/>
        <dbReference type="ChEBI" id="CHEBI:57540"/>
        <dbReference type="EC" id="2.7.7.1"/>
    </reaction>
    <physiologicalReaction direction="left-to-right" evidence="15">
        <dbReference type="Rhea" id="RHEA:21361"/>
    </physiologicalReaction>
    <physiologicalReaction direction="right-to-left" evidence="15">
        <dbReference type="Rhea" id="RHEA:21362"/>
    </physiologicalReaction>
</comment>
<keyword evidence="13" id="KW-0496">Mitochondrion</keyword>
<evidence type="ECO:0000256" key="7">
    <source>
        <dbReference type="ARBA" id="ARBA00022642"/>
    </source>
</evidence>
<evidence type="ECO:0000256" key="10">
    <source>
        <dbReference type="ARBA" id="ARBA00022741"/>
    </source>
</evidence>
<evidence type="ECO:0000256" key="12">
    <source>
        <dbReference type="ARBA" id="ARBA00023027"/>
    </source>
</evidence>
<dbReference type="InterPro" id="IPR004821">
    <property type="entry name" value="Cyt_trans-like"/>
</dbReference>
<dbReference type="AlphaFoldDB" id="A0A6B0QWZ1"/>
<comment type="caution">
    <text evidence="20">The sequence shown here is derived from an EMBL/GenBank/DDBJ whole genome shotgun (WGS) entry which is preliminary data.</text>
</comment>
<evidence type="ECO:0000256" key="13">
    <source>
        <dbReference type="ARBA" id="ARBA00023128"/>
    </source>
</evidence>
<feature type="domain" description="Cytidyltransferase-like" evidence="19">
    <location>
        <begin position="10"/>
        <end position="35"/>
    </location>
</feature>
<comment type="subunit">
    <text evidence="6">Homotetramer.</text>
</comment>
<evidence type="ECO:0000256" key="9">
    <source>
        <dbReference type="ARBA" id="ARBA00022695"/>
    </source>
</evidence>
<dbReference type="FunFam" id="3.40.50.620:FF:000185">
    <property type="entry name" value="nicotinamide mononucleotide adenylyltransferase 3 isoform X2"/>
    <property type="match status" value="1"/>
</dbReference>
<dbReference type="InterPro" id="IPR005248">
    <property type="entry name" value="NadD/NMNAT"/>
</dbReference>
<dbReference type="InterPro" id="IPR051182">
    <property type="entry name" value="Euk_NMN_adenylyltrnsfrase"/>
</dbReference>
<dbReference type="SUPFAM" id="SSF52374">
    <property type="entry name" value="Nucleotidylyl transferase"/>
    <property type="match status" value="1"/>
</dbReference>
<keyword evidence="21" id="KW-1185">Reference proteome</keyword>
<proteinExistence type="inferred from homology"/>
<feature type="region of interest" description="Disordered" evidence="18">
    <location>
        <begin position="36"/>
        <end position="58"/>
    </location>
</feature>
<evidence type="ECO:0000256" key="11">
    <source>
        <dbReference type="ARBA" id="ARBA00022840"/>
    </source>
</evidence>
<evidence type="ECO:0000256" key="6">
    <source>
        <dbReference type="ARBA" id="ARBA00011881"/>
    </source>
</evidence>
<reference evidence="20" key="1">
    <citation type="submission" date="2019-10" db="EMBL/GenBank/DDBJ databases">
        <title>The sequence and de novo assembly of the wild yak genome.</title>
        <authorList>
            <person name="Liu Y."/>
        </authorList>
    </citation>
    <scope>NUCLEOTIDE SEQUENCE [LARGE SCALE GENOMIC DNA]</scope>
    <source>
        <strain evidence="20">WY2019</strain>
    </source>
</reference>
<dbReference type="Proteomes" id="UP000322234">
    <property type="component" value="Unassembled WGS sequence"/>
</dbReference>
<keyword evidence="9 17" id="KW-0548">Nucleotidyltransferase</keyword>
<comment type="function">
    <text evidence="16">Catalyzes the formation of NAD(+) from nicotinamide mononucleotide (NMN) and ATP. Can also use the deamidated form; nicotinic acid mononucleotide (NaMN) as substrate with the same efficiency. Can use triazofurin monophosphate (TrMP) as substrate. Can also use GTP and ITP as nucleotide donors. Also catalyzes the reverse reaction, i.e. the pyrophosphorolytic cleavage of NAD(+). For the pyrophosphorolytic activity, can use NAD(+), NADH, NaAD, nicotinic acid adenine dinucleotide phosphate (NHD), nicotinamide guanine dinucleotide (NGD) as substrates. Fails to cleave phosphorylated dinucleotides NADP(+), NADPH and NaADP(+). Protects against axonal degeneration following injury. May be involved in the maintenance of axonal integrity. Also functions as a stress-response chaperone protein that prevents toxic aggregation of proteins; this function may be independent of its NAD(+) synthesis activity.</text>
</comment>
<dbReference type="UniPathway" id="UPA00253">
    <property type="reaction ID" value="UER00332"/>
</dbReference>
<evidence type="ECO:0000259" key="19">
    <source>
        <dbReference type="Pfam" id="PF01467"/>
    </source>
</evidence>
<dbReference type="InterPro" id="IPR014729">
    <property type="entry name" value="Rossmann-like_a/b/a_fold"/>
</dbReference>
<protein>
    <recommendedName>
        <fullName evidence="17">Nicotinamide-nucleotide adenylyltransferase</fullName>
        <ecNumber evidence="17">2.7.7.1</ecNumber>
        <ecNumber evidence="17">2.7.7.18</ecNumber>
    </recommendedName>
</protein>
<comment type="similarity">
    <text evidence="5 17">Belongs to the eukaryotic NMN adenylyltransferase family.</text>
</comment>
<dbReference type="PANTHER" id="PTHR12039">
    <property type="entry name" value="NICOTINAMIDE MONONUCLEOTIDE ADENYLYLTRANSFERASE"/>
    <property type="match status" value="1"/>
</dbReference>
<comment type="catalytic activity">
    <reaction evidence="14">
        <text>nicotinate beta-D-ribonucleotide + ATP + H(+) = deamido-NAD(+) + diphosphate</text>
        <dbReference type="Rhea" id="RHEA:22860"/>
        <dbReference type="ChEBI" id="CHEBI:15378"/>
        <dbReference type="ChEBI" id="CHEBI:30616"/>
        <dbReference type="ChEBI" id="CHEBI:33019"/>
        <dbReference type="ChEBI" id="CHEBI:57502"/>
        <dbReference type="ChEBI" id="CHEBI:58437"/>
        <dbReference type="EC" id="2.7.7.18"/>
    </reaction>
    <physiologicalReaction direction="left-to-right" evidence="14">
        <dbReference type="Rhea" id="RHEA:22861"/>
    </physiologicalReaction>
    <physiologicalReaction direction="right-to-left" evidence="14">
        <dbReference type="Rhea" id="RHEA:22862"/>
    </physiologicalReaction>
</comment>
<feature type="domain" description="Cytidyltransferase-like" evidence="19">
    <location>
        <begin position="64"/>
        <end position="229"/>
    </location>
</feature>
<evidence type="ECO:0000256" key="5">
    <source>
        <dbReference type="ARBA" id="ARBA00007064"/>
    </source>
</evidence>
<comment type="cofactor">
    <cofactor evidence="1">
        <name>Mg(2+)</name>
        <dbReference type="ChEBI" id="CHEBI:18420"/>
    </cofactor>
</comment>
<keyword evidence="12 17" id="KW-0520">NAD</keyword>
<organism evidence="20 21">
    <name type="scientific">Bos mutus</name>
    <name type="common">wild yak</name>
    <dbReference type="NCBI Taxonomy" id="72004"/>
    <lineage>
        <taxon>Eukaryota</taxon>
        <taxon>Metazoa</taxon>
        <taxon>Chordata</taxon>
        <taxon>Craniata</taxon>
        <taxon>Vertebrata</taxon>
        <taxon>Euteleostomi</taxon>
        <taxon>Mammalia</taxon>
        <taxon>Eutheria</taxon>
        <taxon>Laurasiatheria</taxon>
        <taxon>Artiodactyla</taxon>
        <taxon>Ruminantia</taxon>
        <taxon>Pecora</taxon>
        <taxon>Bovidae</taxon>
        <taxon>Bovinae</taxon>
        <taxon>Bos</taxon>
    </lineage>
</organism>
<dbReference type="GO" id="GO:0005759">
    <property type="term" value="C:mitochondrial matrix"/>
    <property type="evidence" value="ECO:0007669"/>
    <property type="project" value="UniProtKB-ARBA"/>
</dbReference>
<dbReference type="GO" id="GO:0004515">
    <property type="term" value="F:nicotinate-nucleotide adenylyltransferase activity"/>
    <property type="evidence" value="ECO:0007669"/>
    <property type="project" value="UniProtKB-EC"/>
</dbReference>
<comment type="pathway">
    <text evidence="4">Cofactor biosynthesis; NAD(+) biosynthesis; deamido-NAD(+) from nicotinate D-ribonucleotide: step 1/1.</text>
</comment>
<dbReference type="Pfam" id="PF01467">
    <property type="entry name" value="CTP_transf_like"/>
    <property type="match status" value="2"/>
</dbReference>
<sequence>MKSRIPVVLLACGSFNPITNMHLRLFEVARDHLHQTGQSRGPGLREELDNGTRSPPGIPGRYQVIGGIISPVNDNYRKKGLVAARHRVAMARLALQTSDWIRVDSWESEQAQWMETIKVLRHHHSEMLRSLPRMEDPDQGSASSPASAAVPELKLLCGADFLKTFQIPNLWKDTHIQEIVEKFGLVCVTRAGHDPKGYVSDSPILQRYQDKIHLAREPVQNEISATYVRWALSQGQSVKYLLPDAVISYIREHNLYLRDASPGRNEGLPT</sequence>
<evidence type="ECO:0000256" key="14">
    <source>
        <dbReference type="ARBA" id="ARBA00048514"/>
    </source>
</evidence>
<evidence type="ECO:0000256" key="1">
    <source>
        <dbReference type="ARBA" id="ARBA00001946"/>
    </source>
</evidence>
<evidence type="ECO:0000256" key="17">
    <source>
        <dbReference type="RuleBase" id="RU362021"/>
    </source>
</evidence>
<dbReference type="PANTHER" id="PTHR12039:SF7">
    <property type="entry name" value="NICOTINAMIDE_NICOTINIC ACID MONONUCLEOTIDE ADENYLYLTRANSFERASE 3"/>
    <property type="match status" value="1"/>
</dbReference>
<evidence type="ECO:0000256" key="8">
    <source>
        <dbReference type="ARBA" id="ARBA00022679"/>
    </source>
</evidence>
<comment type="subcellular location">
    <subcellularLocation>
        <location evidence="2">Mitochondrion</location>
    </subcellularLocation>
</comment>
<evidence type="ECO:0000256" key="15">
    <source>
        <dbReference type="ARBA" id="ARBA00048969"/>
    </source>
</evidence>
<dbReference type="GO" id="GO:0005524">
    <property type="term" value="F:ATP binding"/>
    <property type="evidence" value="ECO:0007669"/>
    <property type="project" value="UniProtKB-KW"/>
</dbReference>
<evidence type="ECO:0000256" key="4">
    <source>
        <dbReference type="ARBA" id="ARBA00005019"/>
    </source>
</evidence>
<evidence type="ECO:0000256" key="16">
    <source>
        <dbReference type="ARBA" id="ARBA00093425"/>
    </source>
</evidence>
<keyword evidence="10 17" id="KW-0547">Nucleotide-binding</keyword>
<comment type="pathway">
    <text evidence="3 17">Cofactor biosynthesis; NAD(+) biosynthesis; NAD(+) from nicotinamide D-ribonucleotide: step 1/1.</text>
</comment>
<keyword evidence="7 17" id="KW-0662">Pyridine nucleotide biosynthesis</keyword>
<evidence type="ECO:0000313" key="20">
    <source>
        <dbReference type="EMBL" id="MXQ82359.1"/>
    </source>
</evidence>